<keyword evidence="5 9" id="KW-0808">Transferase</keyword>
<evidence type="ECO:0000256" key="4">
    <source>
        <dbReference type="ARBA" id="ARBA00022676"/>
    </source>
</evidence>
<organism evidence="12 13">
    <name type="scientific">Symbiochloris irregularis</name>
    <dbReference type="NCBI Taxonomy" id="706552"/>
    <lineage>
        <taxon>Eukaryota</taxon>
        <taxon>Viridiplantae</taxon>
        <taxon>Chlorophyta</taxon>
        <taxon>core chlorophytes</taxon>
        <taxon>Trebouxiophyceae</taxon>
        <taxon>Trebouxiales</taxon>
        <taxon>Trebouxiaceae</taxon>
        <taxon>Symbiochloris</taxon>
    </lineage>
</organism>
<evidence type="ECO:0000256" key="9">
    <source>
        <dbReference type="PIRNR" id="PIRNR000485"/>
    </source>
</evidence>
<dbReference type="InterPro" id="IPR005854">
    <property type="entry name" value="PurF"/>
</dbReference>
<evidence type="ECO:0000256" key="7">
    <source>
        <dbReference type="ARBA" id="ARBA00022962"/>
    </source>
</evidence>
<dbReference type="SUPFAM" id="SSF56235">
    <property type="entry name" value="N-terminal nucleophile aminohydrolases (Ntn hydrolases)"/>
    <property type="match status" value="1"/>
</dbReference>
<evidence type="ECO:0000256" key="1">
    <source>
        <dbReference type="ARBA" id="ARBA00005209"/>
    </source>
</evidence>
<dbReference type="GO" id="GO:0004044">
    <property type="term" value="F:amidophosphoribosyltransferase activity"/>
    <property type="evidence" value="ECO:0007669"/>
    <property type="project" value="UniProtKB-EC"/>
</dbReference>
<dbReference type="EC" id="2.4.2.14" evidence="3 9"/>
<comment type="pathway">
    <text evidence="1 9">Purine metabolism; IMP biosynthesis via de novo pathway; N(1)-(5-phospho-D-ribosyl)glycinamide from 5-phospho-alpha-D-ribose 1-diphosphate: step 1/2.</text>
</comment>
<evidence type="ECO:0000256" key="3">
    <source>
        <dbReference type="ARBA" id="ARBA00011941"/>
    </source>
</evidence>
<dbReference type="Pfam" id="PF00156">
    <property type="entry name" value="Pribosyltran"/>
    <property type="match status" value="1"/>
</dbReference>
<dbReference type="Pfam" id="PF13522">
    <property type="entry name" value="GATase_6"/>
    <property type="match status" value="1"/>
</dbReference>
<reference evidence="12 13" key="1">
    <citation type="journal article" date="2024" name="Nat. Commun.">
        <title>Phylogenomics reveals the evolutionary origins of lichenization in chlorophyte algae.</title>
        <authorList>
            <person name="Puginier C."/>
            <person name="Libourel C."/>
            <person name="Otte J."/>
            <person name="Skaloud P."/>
            <person name="Haon M."/>
            <person name="Grisel S."/>
            <person name="Petersen M."/>
            <person name="Berrin J.G."/>
            <person name="Delaux P.M."/>
            <person name="Dal Grande F."/>
            <person name="Keller J."/>
        </authorList>
    </citation>
    <scope>NUCLEOTIDE SEQUENCE [LARGE SCALE GENOMIC DNA]</scope>
    <source>
        <strain evidence="12 13">SAG 2036</strain>
    </source>
</reference>
<evidence type="ECO:0000256" key="5">
    <source>
        <dbReference type="ARBA" id="ARBA00022679"/>
    </source>
</evidence>
<evidence type="ECO:0000313" key="13">
    <source>
        <dbReference type="Proteomes" id="UP001465755"/>
    </source>
</evidence>
<dbReference type="InterPro" id="IPR029055">
    <property type="entry name" value="Ntn_hydrolases_N"/>
</dbReference>
<dbReference type="EMBL" id="JALJOQ010000200">
    <property type="protein sequence ID" value="KAK9789949.1"/>
    <property type="molecule type" value="Genomic_DNA"/>
</dbReference>
<sequence>MLRGKLIVKGSSHSLVRPAPSAFQRRAATPCRQSRRHTEPNLCGSWAGRPLTAVQLQSSRSSRRQGRQRLLTQDCGILGIFKHQGDASAEIYEGLLMLQHRGQDSAGMVTTDGERFREHKDNGLVREVFQKQRTLSNLAGSSGIGHVRYPTAGSLTAQEAQPFFVNSPLGIYLIHNGNLTNPEPLRARLSSSQSYFSRHLRTESDSEVLLNIWADEIHRAHQRYQSSGGTDPGAKKADFVLEAGEAMMKLLEGAYSCISLVKDVGLVAFRDPHGIRPLVLGKRHSRHGDEWCVASEDCAFGPIGFERVRDVQPGEMIIIDKNGQLTSRQCARGGWVCPCIFEYIYLARPDSVLNNISVYNFQLGLGTRLARRILDTQWKIDCVVPVPDGSRPAAIQISAVLGLPYREGLVKNRYVGRTFIMPDQRIRELSVRRKLNAMPTVFAGKNVLLVDDSIVRGTTMRQIVGMVRKAGAKKVYLASASPPVRWPNVYGVDMPTRKEFVACDLDENQICQVLGADGLLYQTLEDLLSVGQELNPAVRNFEASCFTGKYITAGVDSDYLAGLENSVRQVARSQTSKSEALAPGTAGTI</sequence>
<dbReference type="CDD" id="cd06223">
    <property type="entry name" value="PRTases_typeI"/>
    <property type="match status" value="1"/>
</dbReference>
<keyword evidence="13" id="KW-1185">Reference proteome</keyword>
<evidence type="ECO:0000259" key="11">
    <source>
        <dbReference type="PROSITE" id="PS51278"/>
    </source>
</evidence>
<comment type="catalytic activity">
    <reaction evidence="8 9">
        <text>5-phospho-beta-D-ribosylamine + L-glutamate + diphosphate = 5-phospho-alpha-D-ribose 1-diphosphate + L-glutamine + H2O</text>
        <dbReference type="Rhea" id="RHEA:14905"/>
        <dbReference type="ChEBI" id="CHEBI:15377"/>
        <dbReference type="ChEBI" id="CHEBI:29985"/>
        <dbReference type="ChEBI" id="CHEBI:33019"/>
        <dbReference type="ChEBI" id="CHEBI:58017"/>
        <dbReference type="ChEBI" id="CHEBI:58359"/>
        <dbReference type="ChEBI" id="CHEBI:58681"/>
        <dbReference type="EC" id="2.4.2.14"/>
    </reaction>
</comment>
<name>A0AAW1NKS5_9CHLO</name>
<feature type="active site" description="Nucleophile" evidence="10">
    <location>
        <position position="75"/>
    </location>
</feature>
<dbReference type="Gene3D" id="3.40.50.2020">
    <property type="match status" value="1"/>
</dbReference>
<dbReference type="GO" id="GO:0006164">
    <property type="term" value="P:purine nucleotide biosynthetic process"/>
    <property type="evidence" value="ECO:0007669"/>
    <property type="project" value="UniProtKB-KW"/>
</dbReference>
<evidence type="ECO:0000256" key="2">
    <source>
        <dbReference type="ARBA" id="ARBA00010138"/>
    </source>
</evidence>
<dbReference type="Gene3D" id="3.60.20.10">
    <property type="entry name" value="Glutamine Phosphoribosylpyrophosphate, subunit 1, domain 1"/>
    <property type="match status" value="1"/>
</dbReference>
<comment type="caution">
    <text evidence="12">The sequence shown here is derived from an EMBL/GenBank/DDBJ whole genome shotgun (WGS) entry which is preliminary data.</text>
</comment>
<dbReference type="InterPro" id="IPR035584">
    <property type="entry name" value="PurF_N"/>
</dbReference>
<evidence type="ECO:0000313" key="12">
    <source>
        <dbReference type="EMBL" id="KAK9789949.1"/>
    </source>
</evidence>
<keyword evidence="4 9" id="KW-0328">Glycosyltransferase</keyword>
<dbReference type="AlphaFoldDB" id="A0AAW1NKS5"/>
<keyword evidence="6 9" id="KW-0658">Purine biosynthesis</keyword>
<keyword evidence="7" id="KW-0315">Glutamine amidotransferase</keyword>
<proteinExistence type="inferred from homology"/>
<dbReference type="CDD" id="cd00715">
    <property type="entry name" value="GPATase_N"/>
    <property type="match status" value="1"/>
</dbReference>
<dbReference type="NCBIfam" id="TIGR01134">
    <property type="entry name" value="purF"/>
    <property type="match status" value="1"/>
</dbReference>
<evidence type="ECO:0000256" key="6">
    <source>
        <dbReference type="ARBA" id="ARBA00022755"/>
    </source>
</evidence>
<feature type="domain" description="Glutamine amidotransferase type-2" evidence="11">
    <location>
        <begin position="75"/>
        <end position="322"/>
    </location>
</feature>
<dbReference type="PIRSF" id="PIRSF000485">
    <property type="entry name" value="Amd_phspho_trans"/>
    <property type="match status" value="1"/>
</dbReference>
<dbReference type="SUPFAM" id="SSF53271">
    <property type="entry name" value="PRTase-like"/>
    <property type="match status" value="1"/>
</dbReference>
<dbReference type="InterPro" id="IPR000836">
    <property type="entry name" value="PRTase_dom"/>
</dbReference>
<protein>
    <recommendedName>
        <fullName evidence="3 9">Amidophosphoribosyltransferase</fullName>
        <shortName evidence="9">ATase</shortName>
        <ecNumber evidence="3 9">2.4.2.14</ecNumber>
    </recommendedName>
    <alternativeName>
        <fullName evidence="9">Glutamine phosphoribosylpyrophosphate amidotransferase</fullName>
    </alternativeName>
</protein>
<comment type="similarity">
    <text evidence="2 9">In the C-terminal section; belongs to the purine/pyrimidine phosphoribosyltransferase family.</text>
</comment>
<dbReference type="PROSITE" id="PS51278">
    <property type="entry name" value="GATASE_TYPE_2"/>
    <property type="match status" value="1"/>
</dbReference>
<dbReference type="PANTHER" id="PTHR11907">
    <property type="entry name" value="AMIDOPHOSPHORIBOSYLTRANSFERASE"/>
    <property type="match status" value="1"/>
</dbReference>
<dbReference type="InterPro" id="IPR029057">
    <property type="entry name" value="PRTase-like"/>
</dbReference>
<evidence type="ECO:0000256" key="8">
    <source>
        <dbReference type="ARBA" id="ARBA00048430"/>
    </source>
</evidence>
<dbReference type="Proteomes" id="UP001465755">
    <property type="component" value="Unassembled WGS sequence"/>
</dbReference>
<accession>A0AAW1NKS5</accession>
<dbReference type="GO" id="GO:0009113">
    <property type="term" value="P:purine nucleobase biosynthetic process"/>
    <property type="evidence" value="ECO:0007669"/>
    <property type="project" value="InterPro"/>
</dbReference>
<dbReference type="InterPro" id="IPR017932">
    <property type="entry name" value="GATase_2_dom"/>
</dbReference>
<dbReference type="HAMAP" id="MF_01931">
    <property type="entry name" value="PurF"/>
    <property type="match status" value="1"/>
</dbReference>
<gene>
    <name evidence="12" type="ORF">WJX73_008712</name>
</gene>
<evidence type="ECO:0000256" key="10">
    <source>
        <dbReference type="PIRSR" id="PIRSR000485-1"/>
    </source>
</evidence>